<dbReference type="AlphaFoldDB" id="A0AAN7TDC3"/>
<dbReference type="SMART" id="SM00398">
    <property type="entry name" value="HMG"/>
    <property type="match status" value="1"/>
</dbReference>
<protein>
    <recommendedName>
        <fullName evidence="5">HMG box domain-containing protein</fullName>
    </recommendedName>
</protein>
<reference evidence="6" key="1">
    <citation type="submission" date="2023-08" db="EMBL/GenBank/DDBJ databases">
        <title>Black Yeasts Isolated from many extreme environments.</title>
        <authorList>
            <person name="Coleine C."/>
            <person name="Stajich J.E."/>
            <person name="Selbmann L."/>
        </authorList>
    </citation>
    <scope>NUCLEOTIDE SEQUENCE</scope>
    <source>
        <strain evidence="6">CCFEE 5401</strain>
    </source>
</reference>
<dbReference type="SUPFAM" id="SSF47095">
    <property type="entry name" value="HMG-box"/>
    <property type="match status" value="1"/>
</dbReference>
<dbReference type="CDD" id="cd01389">
    <property type="entry name" value="HMG-box_ROX1-like"/>
    <property type="match status" value="1"/>
</dbReference>
<dbReference type="Proteomes" id="UP001310890">
    <property type="component" value="Unassembled WGS sequence"/>
</dbReference>
<accession>A0AAN7TDC3</accession>
<feature type="region of interest" description="Disordered" evidence="4">
    <location>
        <begin position="544"/>
        <end position="571"/>
    </location>
</feature>
<dbReference type="InterPro" id="IPR036910">
    <property type="entry name" value="HMG_box_dom_sf"/>
</dbReference>
<organism evidence="6 7">
    <name type="scientific">Meristemomyces frigidus</name>
    <dbReference type="NCBI Taxonomy" id="1508187"/>
    <lineage>
        <taxon>Eukaryota</taxon>
        <taxon>Fungi</taxon>
        <taxon>Dikarya</taxon>
        <taxon>Ascomycota</taxon>
        <taxon>Pezizomycotina</taxon>
        <taxon>Dothideomycetes</taxon>
        <taxon>Dothideomycetidae</taxon>
        <taxon>Mycosphaerellales</taxon>
        <taxon>Teratosphaeriaceae</taxon>
        <taxon>Meristemomyces</taxon>
    </lineage>
</organism>
<feature type="compositionally biased region" description="Polar residues" evidence="4">
    <location>
        <begin position="549"/>
        <end position="559"/>
    </location>
</feature>
<evidence type="ECO:0000256" key="2">
    <source>
        <dbReference type="ARBA" id="ARBA00023163"/>
    </source>
</evidence>
<dbReference type="Pfam" id="PF00505">
    <property type="entry name" value="HMG_box"/>
    <property type="match status" value="1"/>
</dbReference>
<dbReference type="PANTHER" id="PTHR10270">
    <property type="entry name" value="SOX TRANSCRIPTION FACTOR"/>
    <property type="match status" value="1"/>
</dbReference>
<dbReference type="GO" id="GO:0000978">
    <property type="term" value="F:RNA polymerase II cis-regulatory region sequence-specific DNA binding"/>
    <property type="evidence" value="ECO:0007669"/>
    <property type="project" value="TreeGrafter"/>
</dbReference>
<evidence type="ECO:0000256" key="1">
    <source>
        <dbReference type="ARBA" id="ARBA00023125"/>
    </source>
</evidence>
<dbReference type="GO" id="GO:0005634">
    <property type="term" value="C:nucleus"/>
    <property type="evidence" value="ECO:0007669"/>
    <property type="project" value="UniProtKB-UniRule"/>
</dbReference>
<feature type="domain" description="HMG box" evidence="5">
    <location>
        <begin position="267"/>
        <end position="336"/>
    </location>
</feature>
<evidence type="ECO:0000313" key="7">
    <source>
        <dbReference type="Proteomes" id="UP001310890"/>
    </source>
</evidence>
<dbReference type="InterPro" id="IPR009071">
    <property type="entry name" value="HMG_box_dom"/>
</dbReference>
<dbReference type="GO" id="GO:0001228">
    <property type="term" value="F:DNA-binding transcription activator activity, RNA polymerase II-specific"/>
    <property type="evidence" value="ECO:0007669"/>
    <property type="project" value="TreeGrafter"/>
</dbReference>
<sequence>MSGPYYGGSTGTNPYVGVDPSLTNNTYDQCDPNTVDYSQFTNDLDLEDYSAMLNIDTTTAVGVIPQDIQKLFPQSVQQVGIQEPQSAHSQAPTTYVQAPAVPLMPPPIPGFAGPFLTQNGSWNYIQAGTTPQFQGYPPTAQQTPVGQFYPTPMPMPPLSSAMSPAVHAQQARGKQRSQTGNSIDHESQHTRNTRKRSRAVPSPSAQTDYDELEMSDDTEEGNPVRKQRGNHKNAVKSKPKSAGKGKDRGKSTSIAERCICFTKTEKVPRPPNAFIIYRMMNSAELAKESGARSNAMTISAIAGKRWRSLSQEERARYEDLAAVAKAEHALKYPGYKYDPSKKAADRTAFGTKECKCGAYVSNVRKARAAGEELDNSVPDAERMPQGTTSGYATVQTHAQIAQIAHQAQIAPMAPQIINTSAQAMYHAQQAAVVPEAFYSQTQAPELTMPSGLHSRLALPTNGAQQPTALAANLYTQSFSAPQTVPRSDQSAVQPRRSPRINSIVPLTEQNYVPQNIVDLTIDHEADDEAIREYLLLQEDPNLAADAGPAQNTRSKSVCRSSEPMPDIEDDPYSELENNANELIDYNGGFAEADTAAAPAQKRRPSAINTNTSPAQNTRSKSVSTPDSNPVIEEDVFGQFTNDDRIDSFPSWDEENNVDGDVDMQMGEGRRSQSPDGAVRRSPRLNKSSPVS</sequence>
<feature type="compositionally biased region" description="Acidic residues" evidence="4">
    <location>
        <begin position="651"/>
        <end position="661"/>
    </location>
</feature>
<feature type="compositionally biased region" description="Polar residues" evidence="4">
    <location>
        <begin position="606"/>
        <end position="627"/>
    </location>
</feature>
<dbReference type="PANTHER" id="PTHR10270:SF161">
    <property type="entry name" value="SEX-DETERMINING REGION Y PROTEIN"/>
    <property type="match status" value="1"/>
</dbReference>
<evidence type="ECO:0000259" key="5">
    <source>
        <dbReference type="PROSITE" id="PS50118"/>
    </source>
</evidence>
<comment type="caution">
    <text evidence="6">The sequence shown here is derived from an EMBL/GenBank/DDBJ whole genome shotgun (WGS) entry which is preliminary data.</text>
</comment>
<feature type="compositionally biased region" description="Polar residues" evidence="4">
    <location>
        <begin position="133"/>
        <end position="145"/>
    </location>
</feature>
<name>A0AAN7TDC3_9PEZI</name>
<evidence type="ECO:0000256" key="4">
    <source>
        <dbReference type="SAM" id="MobiDB-lite"/>
    </source>
</evidence>
<keyword evidence="1 3" id="KW-0238">DNA-binding</keyword>
<dbReference type="Gene3D" id="1.10.30.10">
    <property type="entry name" value="High mobility group box domain"/>
    <property type="match status" value="1"/>
</dbReference>
<evidence type="ECO:0000256" key="3">
    <source>
        <dbReference type="PROSITE-ProRule" id="PRU00267"/>
    </source>
</evidence>
<feature type="compositionally biased region" description="Basic residues" evidence="4">
    <location>
        <begin position="225"/>
        <end position="243"/>
    </location>
</feature>
<gene>
    <name evidence="6" type="ORF">LTR62_004920</name>
</gene>
<feature type="DNA-binding region" description="HMG box" evidence="3">
    <location>
        <begin position="267"/>
        <end position="336"/>
    </location>
</feature>
<proteinExistence type="predicted"/>
<dbReference type="InterPro" id="IPR050140">
    <property type="entry name" value="SRY-related_HMG-box_TF-like"/>
</dbReference>
<dbReference type="PROSITE" id="PS50118">
    <property type="entry name" value="HMG_BOX_2"/>
    <property type="match status" value="1"/>
</dbReference>
<evidence type="ECO:0000313" key="6">
    <source>
        <dbReference type="EMBL" id="KAK5111468.1"/>
    </source>
</evidence>
<dbReference type="EMBL" id="JAVRRL010000039">
    <property type="protein sequence ID" value="KAK5111468.1"/>
    <property type="molecule type" value="Genomic_DNA"/>
</dbReference>
<feature type="region of interest" description="Disordered" evidence="4">
    <location>
        <begin position="133"/>
        <end position="250"/>
    </location>
</feature>
<feature type="region of interest" description="Disordered" evidence="4">
    <location>
        <begin position="595"/>
        <end position="691"/>
    </location>
</feature>
<keyword evidence="3" id="KW-0539">Nucleus</keyword>
<keyword evidence="2" id="KW-0804">Transcription</keyword>
<feature type="compositionally biased region" description="Acidic residues" evidence="4">
    <location>
        <begin position="208"/>
        <end position="220"/>
    </location>
</feature>
<dbReference type="GO" id="GO:0030154">
    <property type="term" value="P:cell differentiation"/>
    <property type="evidence" value="ECO:0007669"/>
    <property type="project" value="TreeGrafter"/>
</dbReference>